<reference evidence="1" key="1">
    <citation type="submission" date="2021-06" db="EMBL/GenBank/DDBJ databases">
        <authorList>
            <person name="Kallberg Y."/>
            <person name="Tangrot J."/>
            <person name="Rosling A."/>
        </authorList>
    </citation>
    <scope>NUCLEOTIDE SEQUENCE</scope>
    <source>
        <strain evidence="1">MA461A</strain>
    </source>
</reference>
<evidence type="ECO:0000313" key="2">
    <source>
        <dbReference type="Proteomes" id="UP000789920"/>
    </source>
</evidence>
<name>A0ACA9SGN1_9GLOM</name>
<dbReference type="Proteomes" id="UP000789920">
    <property type="component" value="Unassembled WGS sequence"/>
</dbReference>
<dbReference type="EMBL" id="CAJVQC010123134">
    <property type="protein sequence ID" value="CAG8839290.1"/>
    <property type="molecule type" value="Genomic_DNA"/>
</dbReference>
<proteinExistence type="predicted"/>
<protein>
    <submittedName>
        <fullName evidence="1">34242_t:CDS:1</fullName>
    </submittedName>
</protein>
<keyword evidence="2" id="KW-1185">Reference proteome</keyword>
<evidence type="ECO:0000313" key="1">
    <source>
        <dbReference type="EMBL" id="CAG8839290.1"/>
    </source>
</evidence>
<sequence length="135" mass="15645">TNEENSRKRTVDLVEETENSLESEEEHATNSSNWQSSTKKKSRQKAEKNHEHYEATYYYYIPKKSWARGKPATLEAYLANKCSNSLPNQIAIISHFLSDYLLPKAAINRLDKKIIKVWVIAGIPFEVIKNLFIKD</sequence>
<comment type="caution">
    <text evidence="1">The sequence shown here is derived from an EMBL/GenBank/DDBJ whole genome shotgun (WGS) entry which is preliminary data.</text>
</comment>
<feature type="non-terminal residue" evidence="1">
    <location>
        <position position="1"/>
    </location>
</feature>
<feature type="non-terminal residue" evidence="1">
    <location>
        <position position="135"/>
    </location>
</feature>
<gene>
    <name evidence="1" type="ORF">RPERSI_LOCUS30992</name>
</gene>
<accession>A0ACA9SGN1</accession>
<organism evidence="1 2">
    <name type="scientific">Racocetra persica</name>
    <dbReference type="NCBI Taxonomy" id="160502"/>
    <lineage>
        <taxon>Eukaryota</taxon>
        <taxon>Fungi</taxon>
        <taxon>Fungi incertae sedis</taxon>
        <taxon>Mucoromycota</taxon>
        <taxon>Glomeromycotina</taxon>
        <taxon>Glomeromycetes</taxon>
        <taxon>Diversisporales</taxon>
        <taxon>Gigasporaceae</taxon>
        <taxon>Racocetra</taxon>
    </lineage>
</organism>